<dbReference type="HOGENOM" id="CLU_060077_8_3_11"/>
<feature type="domain" description="HTH merR-type" evidence="2">
    <location>
        <begin position="5"/>
        <end position="74"/>
    </location>
</feature>
<dbReference type="SUPFAM" id="SSF46955">
    <property type="entry name" value="Putative DNA-binding domain"/>
    <property type="match status" value="1"/>
</dbReference>
<evidence type="ECO:0000259" key="2">
    <source>
        <dbReference type="PROSITE" id="PS50937"/>
    </source>
</evidence>
<evidence type="ECO:0000313" key="3">
    <source>
        <dbReference type="EMBL" id="ACV21538.1"/>
    </source>
</evidence>
<keyword evidence="1" id="KW-0238">DNA-binding</keyword>
<dbReference type="AlphaFoldDB" id="C7N317"/>
<dbReference type="GO" id="GO:0003677">
    <property type="term" value="F:DNA binding"/>
    <property type="evidence" value="ECO:0007669"/>
    <property type="project" value="UniProtKB-KW"/>
</dbReference>
<dbReference type="KEGG" id="shi:Shel_04780"/>
<dbReference type="Pfam" id="PF13411">
    <property type="entry name" value="MerR_1"/>
    <property type="match status" value="1"/>
</dbReference>
<reference evidence="3 4" key="1">
    <citation type="journal article" date="2009" name="Stand. Genomic Sci.">
        <title>Complete genome sequence of Slackia heliotrinireducens type strain (RHS 1).</title>
        <authorList>
            <person name="Pukall R."/>
            <person name="Lapidus A."/>
            <person name="Nolan M."/>
            <person name="Copeland A."/>
            <person name="Glavina Del Rio T."/>
            <person name="Lucas S."/>
            <person name="Chen F."/>
            <person name="Tice H."/>
            <person name="Cheng J.F."/>
            <person name="Chertkov O."/>
            <person name="Bruce D."/>
            <person name="Goodwin L."/>
            <person name="Kuske C."/>
            <person name="Brettin T."/>
            <person name="Detter J.C."/>
            <person name="Han C."/>
            <person name="Pitluck S."/>
            <person name="Pati A."/>
            <person name="Mavrommatis K."/>
            <person name="Ivanova N."/>
            <person name="Ovchinnikova G."/>
            <person name="Chen A."/>
            <person name="Palaniappan K."/>
            <person name="Schneider S."/>
            <person name="Rohde M."/>
            <person name="Chain P."/>
            <person name="D'haeseleer P."/>
            <person name="Goker M."/>
            <person name="Bristow J."/>
            <person name="Eisen J.A."/>
            <person name="Markowitz V."/>
            <person name="Kyrpides N.C."/>
            <person name="Klenk H.P."/>
            <person name="Hugenholtz P."/>
        </authorList>
    </citation>
    <scope>NUCLEOTIDE SEQUENCE [LARGE SCALE GENOMIC DNA]</scope>
    <source>
        <strain evidence="4">ATCC 29202 / DSM 20476 / NCTC 11029 / RHS 1</strain>
    </source>
</reference>
<dbReference type="eggNOG" id="COG0789">
    <property type="taxonomic scope" value="Bacteria"/>
</dbReference>
<dbReference type="PROSITE" id="PS50937">
    <property type="entry name" value="HTH_MERR_2"/>
    <property type="match status" value="1"/>
</dbReference>
<dbReference type="Proteomes" id="UP000002026">
    <property type="component" value="Chromosome"/>
</dbReference>
<dbReference type="InterPro" id="IPR000551">
    <property type="entry name" value="MerR-type_HTH_dom"/>
</dbReference>
<dbReference type="GO" id="GO:0003700">
    <property type="term" value="F:DNA-binding transcription factor activity"/>
    <property type="evidence" value="ECO:0007669"/>
    <property type="project" value="InterPro"/>
</dbReference>
<dbReference type="SMART" id="SM00422">
    <property type="entry name" value="HTH_MERR"/>
    <property type="match status" value="1"/>
</dbReference>
<protein>
    <submittedName>
        <fullName evidence="3">Transcriptional regulator, MerR family</fullName>
    </submittedName>
</protein>
<dbReference type="STRING" id="471855.Shel_04780"/>
<proteinExistence type="predicted"/>
<dbReference type="Gene3D" id="1.10.1660.10">
    <property type="match status" value="1"/>
</dbReference>
<dbReference type="InterPro" id="IPR009061">
    <property type="entry name" value="DNA-bd_dom_put_sf"/>
</dbReference>
<evidence type="ECO:0000313" key="4">
    <source>
        <dbReference type="Proteomes" id="UP000002026"/>
    </source>
</evidence>
<gene>
    <name evidence="3" type="ordered locus">Shel_04780</name>
</gene>
<dbReference type="InterPro" id="IPR047057">
    <property type="entry name" value="MerR_fam"/>
</dbReference>
<dbReference type="PANTHER" id="PTHR30204">
    <property type="entry name" value="REDOX-CYCLING DRUG-SENSING TRANSCRIPTIONAL ACTIVATOR SOXR"/>
    <property type="match status" value="1"/>
</dbReference>
<dbReference type="PRINTS" id="PR00040">
    <property type="entry name" value="HTHMERR"/>
</dbReference>
<organism evidence="3 4">
    <name type="scientific">Slackia heliotrinireducens (strain ATCC 29202 / DSM 20476 / NCTC 11029 / RHS 1)</name>
    <name type="common">Peptococcus heliotrinreducens</name>
    <dbReference type="NCBI Taxonomy" id="471855"/>
    <lineage>
        <taxon>Bacteria</taxon>
        <taxon>Bacillati</taxon>
        <taxon>Actinomycetota</taxon>
        <taxon>Coriobacteriia</taxon>
        <taxon>Eggerthellales</taxon>
        <taxon>Eggerthellaceae</taxon>
        <taxon>Slackia</taxon>
    </lineage>
</organism>
<name>C7N317_SLAHD</name>
<keyword evidence="4" id="KW-1185">Reference proteome</keyword>
<sequence length="118" mass="13509">MRGVTVKIAEVSKKYGLSADTLRYYERAGLLGQVTRTKSGIRNYSDEDCERIEFVMTMRNAGIPVEMLAEYVSLFERGEEGAILRKAVLQQQREIVSKRITELNETLKWIDDEIESCA</sequence>
<dbReference type="EMBL" id="CP001684">
    <property type="protein sequence ID" value="ACV21538.1"/>
    <property type="molecule type" value="Genomic_DNA"/>
</dbReference>
<evidence type="ECO:0000256" key="1">
    <source>
        <dbReference type="ARBA" id="ARBA00023125"/>
    </source>
</evidence>
<dbReference type="PANTHER" id="PTHR30204:SF98">
    <property type="entry name" value="HTH-TYPE TRANSCRIPTIONAL REGULATOR ADHR"/>
    <property type="match status" value="1"/>
</dbReference>
<accession>C7N317</accession>
<dbReference type="CDD" id="cd01109">
    <property type="entry name" value="HTH_YyaN"/>
    <property type="match status" value="1"/>
</dbReference>